<protein>
    <submittedName>
        <fullName evidence="10">Uncharacterized protein</fullName>
    </submittedName>
</protein>
<feature type="compositionally biased region" description="Low complexity" evidence="9">
    <location>
        <begin position="240"/>
        <end position="263"/>
    </location>
</feature>
<feature type="compositionally biased region" description="Polar residues" evidence="9">
    <location>
        <begin position="443"/>
        <end position="452"/>
    </location>
</feature>
<feature type="region of interest" description="Disordered" evidence="9">
    <location>
        <begin position="384"/>
        <end position="503"/>
    </location>
</feature>
<dbReference type="GO" id="GO:0005634">
    <property type="term" value="C:nucleus"/>
    <property type="evidence" value="ECO:0007669"/>
    <property type="project" value="UniProtKB-SubCell"/>
</dbReference>
<evidence type="ECO:0000256" key="5">
    <source>
        <dbReference type="ARBA" id="ARBA00022491"/>
    </source>
</evidence>
<feature type="region of interest" description="Disordered" evidence="9">
    <location>
        <begin position="530"/>
        <end position="635"/>
    </location>
</feature>
<evidence type="ECO:0000256" key="2">
    <source>
        <dbReference type="ARBA" id="ARBA00004496"/>
    </source>
</evidence>
<name>A0A2H3JZE7_WOLCO</name>
<dbReference type="Pfam" id="PF08528">
    <property type="entry name" value="Whi5"/>
    <property type="match status" value="1"/>
</dbReference>
<dbReference type="STRING" id="742152.A0A2H3JZE7"/>
<evidence type="ECO:0000256" key="6">
    <source>
        <dbReference type="ARBA" id="ARBA00023015"/>
    </source>
</evidence>
<accession>A0A2H3JZE7</accession>
<feature type="compositionally biased region" description="Basic and acidic residues" evidence="9">
    <location>
        <begin position="578"/>
        <end position="589"/>
    </location>
</feature>
<feature type="compositionally biased region" description="Low complexity" evidence="9">
    <location>
        <begin position="419"/>
        <end position="431"/>
    </location>
</feature>
<comment type="subcellular location">
    <subcellularLocation>
        <location evidence="2">Cytoplasm</location>
    </subcellularLocation>
    <subcellularLocation>
        <location evidence="1">Nucleus</location>
    </subcellularLocation>
</comment>
<evidence type="ECO:0000313" key="10">
    <source>
        <dbReference type="EMBL" id="PCH42114.1"/>
    </source>
</evidence>
<dbReference type="Proteomes" id="UP000218811">
    <property type="component" value="Unassembled WGS sequence"/>
</dbReference>
<feature type="compositionally biased region" description="Pro residues" evidence="9">
    <location>
        <begin position="161"/>
        <end position="177"/>
    </location>
</feature>
<dbReference type="EMBL" id="KB468124">
    <property type="protein sequence ID" value="PCH42114.1"/>
    <property type="molecule type" value="Genomic_DNA"/>
</dbReference>
<evidence type="ECO:0000256" key="7">
    <source>
        <dbReference type="ARBA" id="ARBA00023163"/>
    </source>
</evidence>
<feature type="compositionally biased region" description="Gly residues" evidence="9">
    <location>
        <begin position="611"/>
        <end position="628"/>
    </location>
</feature>
<feature type="compositionally biased region" description="Low complexity" evidence="9">
    <location>
        <begin position="1"/>
        <end position="13"/>
    </location>
</feature>
<sequence length="635" mass="65913">MATPSSSTTTPSPQLRYIQPNTPTAPSTPAQNENEADEKEDKDKAVQRFLARAEVGKLTFGLRTRLSYASFKAMHNLSHNTLGDLEHDSEQARNPNRPGNYYNNPATQGNSAMTPSGSGRGRKGQMAPPPPVTASATQSLFSSLLAPPPAKRARTIHNPDDPPVPAPVKPRGTPPVPRKSGKSSRGGDTTHPRHRSRKGRDRDNAKGKGRQAVHDPEEGAADVDIDMRAAATLTSFLMSSRPSISASASSPRSSASAGSDSGSTHGYHHFVQSSTRTNDSSLAMPSYPAYNAPQPRPITPQQPPVGDSSSQPVHRHSSSGRIEARASPRVRHTASQDAGDTATPHPPSDAEAANSLLFLATSPSPMRAAAAKDGKQASLLRTWSGNSSLSGRVLFPGQGSATEDGSSASGRSLRRDDSGSFMSTGTSTSSGYAGGSFAIYNKQAAQANTSDPGHQPAPVQSRAAPGTVDNRPPSTPVPREFMVTPPTPTNTTQSKLLPSPPLRKGADHLVAVSRASSVDHSIPIAPMSAMHVSDRRPGDVPHMTTPGNTSFSFSEYIHSPSPANVAGPSSRLGATHPDVGRRLFEEHHGSSGPNSNLGVGAGSSISAITGAGTGTGASAGDANGGLGAGNNPRDS</sequence>
<feature type="compositionally biased region" description="Polar residues" evidence="9">
    <location>
        <begin position="19"/>
        <end position="31"/>
    </location>
</feature>
<feature type="compositionally biased region" description="Polar residues" evidence="9">
    <location>
        <begin position="271"/>
        <end position="283"/>
    </location>
</feature>
<feature type="region of interest" description="Disordered" evidence="9">
    <location>
        <begin position="1"/>
        <end position="45"/>
    </location>
</feature>
<feature type="region of interest" description="Disordered" evidence="9">
    <location>
        <begin position="82"/>
        <end position="224"/>
    </location>
</feature>
<keyword evidence="4" id="KW-0963">Cytoplasm</keyword>
<keyword evidence="11" id="KW-1185">Reference proteome</keyword>
<feature type="compositionally biased region" description="Polar residues" evidence="9">
    <location>
        <begin position="106"/>
        <end position="117"/>
    </location>
</feature>
<feature type="compositionally biased region" description="Low complexity" evidence="9">
    <location>
        <begin position="93"/>
        <end position="105"/>
    </location>
</feature>
<feature type="compositionally biased region" description="Pro residues" evidence="9">
    <location>
        <begin position="294"/>
        <end position="303"/>
    </location>
</feature>
<keyword evidence="5" id="KW-0678">Repressor</keyword>
<evidence type="ECO:0000256" key="8">
    <source>
        <dbReference type="ARBA" id="ARBA00023242"/>
    </source>
</evidence>
<organism evidence="10 11">
    <name type="scientific">Wolfiporia cocos (strain MD-104)</name>
    <name type="common">Brown rot fungus</name>
    <dbReference type="NCBI Taxonomy" id="742152"/>
    <lineage>
        <taxon>Eukaryota</taxon>
        <taxon>Fungi</taxon>
        <taxon>Dikarya</taxon>
        <taxon>Basidiomycota</taxon>
        <taxon>Agaricomycotina</taxon>
        <taxon>Agaricomycetes</taxon>
        <taxon>Polyporales</taxon>
        <taxon>Phaeolaceae</taxon>
        <taxon>Wolfiporia</taxon>
    </lineage>
</organism>
<dbReference type="GO" id="GO:0005737">
    <property type="term" value="C:cytoplasm"/>
    <property type="evidence" value="ECO:0007669"/>
    <property type="project" value="UniProtKB-SubCell"/>
</dbReference>
<keyword evidence="7" id="KW-0804">Transcription</keyword>
<evidence type="ECO:0000256" key="4">
    <source>
        <dbReference type="ARBA" id="ARBA00022490"/>
    </source>
</evidence>
<evidence type="ECO:0000256" key="1">
    <source>
        <dbReference type="ARBA" id="ARBA00004123"/>
    </source>
</evidence>
<dbReference type="OMA" id="RAEISMV"/>
<evidence type="ECO:0000313" key="11">
    <source>
        <dbReference type="Proteomes" id="UP000218811"/>
    </source>
</evidence>
<keyword evidence="6" id="KW-0805">Transcription regulation</keyword>
<proteinExistence type="inferred from homology"/>
<dbReference type="AlphaFoldDB" id="A0A2H3JZE7"/>
<keyword evidence="8" id="KW-0539">Nucleus</keyword>
<dbReference type="OrthoDB" id="2163387at2759"/>
<evidence type="ECO:0000256" key="9">
    <source>
        <dbReference type="SAM" id="MobiDB-lite"/>
    </source>
</evidence>
<reference evidence="10 11" key="1">
    <citation type="journal article" date="2012" name="Science">
        <title>The Paleozoic origin of enzymatic lignin decomposition reconstructed from 31 fungal genomes.</title>
        <authorList>
            <person name="Floudas D."/>
            <person name="Binder M."/>
            <person name="Riley R."/>
            <person name="Barry K."/>
            <person name="Blanchette R.A."/>
            <person name="Henrissat B."/>
            <person name="Martinez A.T."/>
            <person name="Otillar R."/>
            <person name="Spatafora J.W."/>
            <person name="Yadav J.S."/>
            <person name="Aerts A."/>
            <person name="Benoit I."/>
            <person name="Boyd A."/>
            <person name="Carlson A."/>
            <person name="Copeland A."/>
            <person name="Coutinho P.M."/>
            <person name="de Vries R.P."/>
            <person name="Ferreira P."/>
            <person name="Findley K."/>
            <person name="Foster B."/>
            <person name="Gaskell J."/>
            <person name="Glotzer D."/>
            <person name="Gorecki P."/>
            <person name="Heitman J."/>
            <person name="Hesse C."/>
            <person name="Hori C."/>
            <person name="Igarashi K."/>
            <person name="Jurgens J.A."/>
            <person name="Kallen N."/>
            <person name="Kersten P."/>
            <person name="Kohler A."/>
            <person name="Kuees U."/>
            <person name="Kumar T.K.A."/>
            <person name="Kuo A."/>
            <person name="LaButti K."/>
            <person name="Larrondo L.F."/>
            <person name="Lindquist E."/>
            <person name="Ling A."/>
            <person name="Lombard V."/>
            <person name="Lucas S."/>
            <person name="Lundell T."/>
            <person name="Martin R."/>
            <person name="McLaughlin D.J."/>
            <person name="Morgenstern I."/>
            <person name="Morin E."/>
            <person name="Murat C."/>
            <person name="Nagy L.G."/>
            <person name="Nolan M."/>
            <person name="Ohm R.A."/>
            <person name="Patyshakuliyeva A."/>
            <person name="Rokas A."/>
            <person name="Ruiz-Duenas F.J."/>
            <person name="Sabat G."/>
            <person name="Salamov A."/>
            <person name="Samejima M."/>
            <person name="Schmutz J."/>
            <person name="Slot J.C."/>
            <person name="St John F."/>
            <person name="Stenlid J."/>
            <person name="Sun H."/>
            <person name="Sun S."/>
            <person name="Syed K."/>
            <person name="Tsang A."/>
            <person name="Wiebenga A."/>
            <person name="Young D."/>
            <person name="Pisabarro A."/>
            <person name="Eastwood D.C."/>
            <person name="Martin F."/>
            <person name="Cullen D."/>
            <person name="Grigoriev I.V."/>
            <person name="Hibbett D.S."/>
        </authorList>
    </citation>
    <scope>NUCLEOTIDE SEQUENCE [LARGE SCALE GENOMIC DNA]</scope>
    <source>
        <strain evidence="10 11">MD-104</strain>
    </source>
</reference>
<gene>
    <name evidence="10" type="ORF">WOLCODRAFT_137707</name>
</gene>
<feature type="region of interest" description="Disordered" evidence="9">
    <location>
        <begin position="240"/>
        <end position="358"/>
    </location>
</feature>
<comment type="similarity">
    <text evidence="3">Belongs to the WHI5/NRM1 family.</text>
</comment>
<evidence type="ECO:0000256" key="3">
    <source>
        <dbReference type="ARBA" id="ARBA00006922"/>
    </source>
</evidence>
<dbReference type="InterPro" id="IPR013734">
    <property type="entry name" value="TF_Nrm1/Whi5"/>
</dbReference>
<feature type="compositionally biased region" description="Basic and acidic residues" evidence="9">
    <location>
        <begin position="200"/>
        <end position="217"/>
    </location>
</feature>